<dbReference type="InterPro" id="IPR013747">
    <property type="entry name" value="ACP_syn_III_C"/>
</dbReference>
<protein>
    <submittedName>
        <fullName evidence="5">Ketoacyl-ACP synthase III</fullName>
    </submittedName>
</protein>
<gene>
    <name evidence="5" type="ORF">V1I91_13875</name>
</gene>
<evidence type="ECO:0000259" key="4">
    <source>
        <dbReference type="Pfam" id="PF08545"/>
    </source>
</evidence>
<evidence type="ECO:0000313" key="6">
    <source>
        <dbReference type="Proteomes" id="UP001356308"/>
    </source>
</evidence>
<accession>A0ABU7IWJ9</accession>
<feature type="domain" description="Beta-ketoacyl-[acyl-carrier-protein] synthase III N-terminal" evidence="4">
    <location>
        <begin position="115"/>
        <end position="180"/>
    </location>
</feature>
<keyword evidence="6" id="KW-1185">Reference proteome</keyword>
<proteinExistence type="predicted"/>
<dbReference type="Pfam" id="PF08545">
    <property type="entry name" value="ACP_syn_III"/>
    <property type="match status" value="1"/>
</dbReference>
<dbReference type="Gene3D" id="3.40.47.10">
    <property type="match status" value="1"/>
</dbReference>
<dbReference type="PANTHER" id="PTHR34069">
    <property type="entry name" value="3-OXOACYL-[ACYL-CARRIER-PROTEIN] SYNTHASE 3"/>
    <property type="match status" value="1"/>
</dbReference>
<dbReference type="RefSeq" id="WP_272651861.1">
    <property type="nucleotide sequence ID" value="NZ_JAZDDG010000006.1"/>
</dbReference>
<comment type="caution">
    <text evidence="5">The sequence shown here is derived from an EMBL/GenBank/DDBJ whole genome shotgun (WGS) entry which is preliminary data.</text>
</comment>
<evidence type="ECO:0000256" key="1">
    <source>
        <dbReference type="ARBA" id="ARBA00022679"/>
    </source>
</evidence>
<sequence length="359" mass="39909">MNLKFKNKKITGILTVLPKNEVKFEDEIENYAFSRSQSMKLKLIMGYNKRRVVKAGTTISDLCVHGLNHLFDNNLLKKEDIDAIVLVSQSPDVFIPSTSHIIQGRLGLKTDMVCLDTSQACSGYPIGIIQAFMLLEQEEIKKVVVLNADIFSRKVSEKDRGSRPLTGDAASITIVENDSSSISDTLIYGSINTDGTGAEALIIPAGGFKMPSSPETRELKTDSKGNARSLDHLVMKGDDVFNFVQKEVPPMIDKLLERANCTKNDVDYFMFHQPNKFMLKKLADKMEVPYEKMPHNVVENFGNANSVSTPTNITFNLGEKLKEDSLKICLAGFGAGLSWSSLLLEMGNLEFCEMVDYDD</sequence>
<name>A0ABU7IWJ9_9FLAO</name>
<dbReference type="Pfam" id="PF08541">
    <property type="entry name" value="ACP_syn_III_C"/>
    <property type="match status" value="1"/>
</dbReference>
<dbReference type="InterPro" id="IPR013751">
    <property type="entry name" value="ACP_syn_III_N"/>
</dbReference>
<evidence type="ECO:0000259" key="3">
    <source>
        <dbReference type="Pfam" id="PF08541"/>
    </source>
</evidence>
<dbReference type="Proteomes" id="UP001356308">
    <property type="component" value="Unassembled WGS sequence"/>
</dbReference>
<evidence type="ECO:0000256" key="2">
    <source>
        <dbReference type="ARBA" id="ARBA00023315"/>
    </source>
</evidence>
<dbReference type="EMBL" id="JAZDDG010000006">
    <property type="protein sequence ID" value="MEE1977171.1"/>
    <property type="molecule type" value="Genomic_DNA"/>
</dbReference>
<dbReference type="InterPro" id="IPR016039">
    <property type="entry name" value="Thiolase-like"/>
</dbReference>
<keyword evidence="1" id="KW-0808">Transferase</keyword>
<dbReference type="SUPFAM" id="SSF53901">
    <property type="entry name" value="Thiolase-like"/>
    <property type="match status" value="1"/>
</dbReference>
<feature type="domain" description="Beta-ketoacyl-[acyl-carrier-protein] synthase III C-terminal" evidence="3">
    <location>
        <begin position="256"/>
        <end position="345"/>
    </location>
</feature>
<evidence type="ECO:0000313" key="5">
    <source>
        <dbReference type="EMBL" id="MEE1977171.1"/>
    </source>
</evidence>
<organism evidence="5 6">
    <name type="scientific">Maribacter cobaltidurans</name>
    <dbReference type="NCBI Taxonomy" id="1178778"/>
    <lineage>
        <taxon>Bacteria</taxon>
        <taxon>Pseudomonadati</taxon>
        <taxon>Bacteroidota</taxon>
        <taxon>Flavobacteriia</taxon>
        <taxon>Flavobacteriales</taxon>
        <taxon>Flavobacteriaceae</taxon>
        <taxon>Maribacter</taxon>
    </lineage>
</organism>
<dbReference type="PANTHER" id="PTHR34069:SF2">
    <property type="entry name" value="BETA-KETOACYL-[ACYL-CARRIER-PROTEIN] SYNTHASE III"/>
    <property type="match status" value="1"/>
</dbReference>
<reference evidence="5 6" key="1">
    <citation type="submission" date="2024-01" db="EMBL/GenBank/DDBJ databases">
        <title>Maribacter spp. originated from different algae showed divergent polysaccharides utilization ability.</title>
        <authorList>
            <person name="Wang H."/>
            <person name="Wu Y."/>
        </authorList>
    </citation>
    <scope>NUCLEOTIDE SEQUENCE [LARGE SCALE GENOMIC DNA]</scope>
    <source>
        <strain evidence="5 6">PR1</strain>
    </source>
</reference>
<keyword evidence="2" id="KW-0012">Acyltransferase</keyword>
<dbReference type="CDD" id="cd00830">
    <property type="entry name" value="KAS_III"/>
    <property type="match status" value="1"/>
</dbReference>